<feature type="transmembrane region" description="Helical" evidence="7">
    <location>
        <begin position="363"/>
        <end position="380"/>
    </location>
</feature>
<keyword evidence="5 7" id="KW-1133">Transmembrane helix</keyword>
<reference evidence="9" key="2">
    <citation type="submission" date="2021-04" db="EMBL/GenBank/DDBJ databases">
        <title>Isolation and genomic analysis of the ibuprofen-degrading bacterium Sphingomonas strain MPO218.</title>
        <authorList>
            <person name="Aulestia M."/>
            <person name="Flores A."/>
            <person name="Mangas E.L."/>
            <person name="Perez-Pulido A.J."/>
            <person name="Santero E."/>
            <person name="Camacho E.M."/>
        </authorList>
    </citation>
    <scope>NUCLEOTIDE SEQUENCE</scope>
    <source>
        <strain evidence="9">MPO218</strain>
    </source>
</reference>
<dbReference type="Gene3D" id="1.20.1250.20">
    <property type="entry name" value="MFS general substrate transporter like domains"/>
    <property type="match status" value="1"/>
</dbReference>
<evidence type="ECO:0000256" key="4">
    <source>
        <dbReference type="ARBA" id="ARBA00022692"/>
    </source>
</evidence>
<dbReference type="AlphaFoldDB" id="A0A975D1G5"/>
<evidence type="ECO:0000256" key="7">
    <source>
        <dbReference type="SAM" id="Phobius"/>
    </source>
</evidence>
<keyword evidence="3" id="KW-1003">Cell membrane</keyword>
<feature type="transmembrane region" description="Helical" evidence="7">
    <location>
        <begin position="174"/>
        <end position="196"/>
    </location>
</feature>
<evidence type="ECO:0000256" key="5">
    <source>
        <dbReference type="ARBA" id="ARBA00022989"/>
    </source>
</evidence>
<feature type="transmembrane region" description="Helical" evidence="7">
    <location>
        <begin position="310"/>
        <end position="331"/>
    </location>
</feature>
<feature type="transmembrane region" description="Helical" evidence="7">
    <location>
        <begin position="235"/>
        <end position="252"/>
    </location>
</feature>
<feature type="transmembrane region" description="Helical" evidence="7">
    <location>
        <begin position="56"/>
        <end position="76"/>
    </location>
</feature>
<protein>
    <submittedName>
        <fullName evidence="9">MFS transporter</fullName>
    </submittedName>
</protein>
<keyword evidence="4 7" id="KW-0812">Transmembrane</keyword>
<dbReference type="PANTHER" id="PTHR42718">
    <property type="entry name" value="MAJOR FACILITATOR SUPERFAMILY MULTIDRUG TRANSPORTER MFSC"/>
    <property type="match status" value="1"/>
</dbReference>
<feature type="transmembrane region" description="Helical" evidence="7">
    <location>
        <begin position="88"/>
        <end position="107"/>
    </location>
</feature>
<comment type="subcellular location">
    <subcellularLocation>
        <location evidence="1">Cell membrane</location>
        <topology evidence="1">Multi-pass membrane protein</topology>
    </subcellularLocation>
</comment>
<dbReference type="Proteomes" id="UP000664914">
    <property type="component" value="Chromosome"/>
</dbReference>
<feature type="transmembrane region" description="Helical" evidence="7">
    <location>
        <begin position="272"/>
        <end position="298"/>
    </location>
</feature>
<proteinExistence type="predicted"/>
<keyword evidence="2" id="KW-0813">Transport</keyword>
<dbReference type="GO" id="GO:0005886">
    <property type="term" value="C:plasma membrane"/>
    <property type="evidence" value="ECO:0007669"/>
    <property type="project" value="UniProtKB-SubCell"/>
</dbReference>
<sequence>MATGPSLPEWPDGLPAPRRFRAILAIWLAIAMAIVDGAIVNIALPTITRELAITPVEAVWVVNAYQVAVLVSLLPLSALGERFGCSRIYIAGLLTFIAASVGCAAATDLPMLVASRFLQGVGGACIQAMNGPMLRFTYPRAHLGRGIGYNALVVAVASASGPTLAAMILSVGSWHWLFAVNIPIGMLSLAIGLFALPKAPSVSRAIDGSAILLNAVVFLGLFYAANGWAGGGAPASIYACAIAGGVAAIMLVRRSRGQVAPLLPVDLLRFPLLRLSYATSLLAWAAQVMAFISLPFYLEAGLGLGHVETGLLLTPWPVAMAMAAPIAGRLVERTPAALLSAIGLGLMTLGLLLLAALPAQQAPWLLVGPMLLCGAGFAFFQTPNNRTLLADAPVERSGAAGGMLAVMRLAGQSGGAVSAALVFRLAGTTSGFALVAAALLTLLAGGFCLMRLRPPGRVQTGGTSL</sequence>
<evidence type="ECO:0000313" key="9">
    <source>
        <dbReference type="EMBL" id="QTH21182.1"/>
    </source>
</evidence>
<dbReference type="CDD" id="cd17321">
    <property type="entry name" value="MFS_MMR_MDR_like"/>
    <property type="match status" value="1"/>
</dbReference>
<dbReference type="PROSITE" id="PS50850">
    <property type="entry name" value="MFS"/>
    <property type="match status" value="1"/>
</dbReference>
<feature type="transmembrane region" description="Helical" evidence="7">
    <location>
        <begin position="147"/>
        <end position="168"/>
    </location>
</feature>
<feature type="transmembrane region" description="Helical" evidence="7">
    <location>
        <begin position="432"/>
        <end position="450"/>
    </location>
</feature>
<dbReference type="InterPro" id="IPR011701">
    <property type="entry name" value="MFS"/>
</dbReference>
<dbReference type="Pfam" id="PF07690">
    <property type="entry name" value="MFS_1"/>
    <property type="match status" value="1"/>
</dbReference>
<feature type="transmembrane region" description="Helical" evidence="7">
    <location>
        <begin position="208"/>
        <end position="229"/>
    </location>
</feature>
<reference evidence="9" key="1">
    <citation type="submission" date="2020-07" db="EMBL/GenBank/DDBJ databases">
        <authorList>
            <person name="Camacho E."/>
        </authorList>
    </citation>
    <scope>NUCLEOTIDE SEQUENCE</scope>
    <source>
        <strain evidence="9">MPO218</strain>
    </source>
</reference>
<dbReference type="InterPro" id="IPR020846">
    <property type="entry name" value="MFS_dom"/>
</dbReference>
<evidence type="ECO:0000256" key="3">
    <source>
        <dbReference type="ARBA" id="ARBA00022475"/>
    </source>
</evidence>
<dbReference type="PRINTS" id="PR01036">
    <property type="entry name" value="TCRTETB"/>
</dbReference>
<dbReference type="PANTHER" id="PTHR42718:SF46">
    <property type="entry name" value="BLR6921 PROTEIN"/>
    <property type="match status" value="1"/>
</dbReference>
<keyword evidence="6 7" id="KW-0472">Membrane</keyword>
<feature type="transmembrane region" description="Helical" evidence="7">
    <location>
        <begin position="20"/>
        <end position="44"/>
    </location>
</feature>
<feature type="transmembrane region" description="Helical" evidence="7">
    <location>
        <begin position="401"/>
        <end position="426"/>
    </location>
</feature>
<gene>
    <name evidence="9" type="ORF">HRJ34_23150</name>
</gene>
<organism evidence="9 10">
    <name type="scientific">Rhizorhabdus wittichii</name>
    <dbReference type="NCBI Taxonomy" id="160791"/>
    <lineage>
        <taxon>Bacteria</taxon>
        <taxon>Pseudomonadati</taxon>
        <taxon>Pseudomonadota</taxon>
        <taxon>Alphaproteobacteria</taxon>
        <taxon>Sphingomonadales</taxon>
        <taxon>Sphingomonadaceae</taxon>
        <taxon>Rhizorhabdus</taxon>
    </lineage>
</organism>
<evidence type="ECO:0000259" key="8">
    <source>
        <dbReference type="PROSITE" id="PS50850"/>
    </source>
</evidence>
<dbReference type="SUPFAM" id="SSF103473">
    <property type="entry name" value="MFS general substrate transporter"/>
    <property type="match status" value="1"/>
</dbReference>
<dbReference type="EMBL" id="CP059319">
    <property type="protein sequence ID" value="QTH21182.1"/>
    <property type="molecule type" value="Genomic_DNA"/>
</dbReference>
<evidence type="ECO:0000256" key="1">
    <source>
        <dbReference type="ARBA" id="ARBA00004651"/>
    </source>
</evidence>
<dbReference type="Gene3D" id="1.20.1720.10">
    <property type="entry name" value="Multidrug resistance protein D"/>
    <property type="match status" value="1"/>
</dbReference>
<evidence type="ECO:0000313" key="10">
    <source>
        <dbReference type="Proteomes" id="UP000664914"/>
    </source>
</evidence>
<name>A0A975D1G5_9SPHN</name>
<feature type="transmembrane region" description="Helical" evidence="7">
    <location>
        <begin position="338"/>
        <end position="357"/>
    </location>
</feature>
<feature type="domain" description="Major facilitator superfamily (MFS) profile" evidence="8">
    <location>
        <begin position="22"/>
        <end position="453"/>
    </location>
</feature>
<dbReference type="RefSeq" id="WP_208632546.1">
    <property type="nucleotide sequence ID" value="NZ_CP059319.1"/>
</dbReference>
<accession>A0A975D1G5</accession>
<dbReference type="InterPro" id="IPR036259">
    <property type="entry name" value="MFS_trans_sf"/>
</dbReference>
<evidence type="ECO:0000256" key="6">
    <source>
        <dbReference type="ARBA" id="ARBA00023136"/>
    </source>
</evidence>
<evidence type="ECO:0000256" key="2">
    <source>
        <dbReference type="ARBA" id="ARBA00022448"/>
    </source>
</evidence>
<dbReference type="GO" id="GO:0022857">
    <property type="term" value="F:transmembrane transporter activity"/>
    <property type="evidence" value="ECO:0007669"/>
    <property type="project" value="InterPro"/>
</dbReference>